<reference evidence="4 5" key="2">
    <citation type="journal article" date="2008" name="Nature">
        <title>The Phaeodactylum genome reveals the evolutionary history of diatom genomes.</title>
        <authorList>
            <person name="Bowler C."/>
            <person name="Allen A.E."/>
            <person name="Badger J.H."/>
            <person name="Grimwood J."/>
            <person name="Jabbari K."/>
            <person name="Kuo A."/>
            <person name="Maheswari U."/>
            <person name="Martens C."/>
            <person name="Maumus F."/>
            <person name="Otillar R.P."/>
            <person name="Rayko E."/>
            <person name="Salamov A."/>
            <person name="Vandepoele K."/>
            <person name="Beszteri B."/>
            <person name="Gruber A."/>
            <person name="Heijde M."/>
            <person name="Katinka M."/>
            <person name="Mock T."/>
            <person name="Valentin K."/>
            <person name="Verret F."/>
            <person name="Berges J.A."/>
            <person name="Brownlee C."/>
            <person name="Cadoret J.P."/>
            <person name="Chiovitti A."/>
            <person name="Choi C.J."/>
            <person name="Coesel S."/>
            <person name="De Martino A."/>
            <person name="Detter J.C."/>
            <person name="Durkin C."/>
            <person name="Falciatore A."/>
            <person name="Fournet J."/>
            <person name="Haruta M."/>
            <person name="Huysman M.J."/>
            <person name="Jenkins B.D."/>
            <person name="Jiroutova K."/>
            <person name="Jorgensen R.E."/>
            <person name="Joubert Y."/>
            <person name="Kaplan A."/>
            <person name="Kroger N."/>
            <person name="Kroth P.G."/>
            <person name="La Roche J."/>
            <person name="Lindquist E."/>
            <person name="Lommer M."/>
            <person name="Martin-Jezequel V."/>
            <person name="Lopez P.J."/>
            <person name="Lucas S."/>
            <person name="Mangogna M."/>
            <person name="McGinnis K."/>
            <person name="Medlin L.K."/>
            <person name="Montsant A."/>
            <person name="Oudot-Le Secq M.P."/>
            <person name="Napoli C."/>
            <person name="Obornik M."/>
            <person name="Parker M.S."/>
            <person name="Petit J.L."/>
            <person name="Porcel B.M."/>
            <person name="Poulsen N."/>
            <person name="Robison M."/>
            <person name="Rychlewski L."/>
            <person name="Rynearson T.A."/>
            <person name="Schmutz J."/>
            <person name="Shapiro H."/>
            <person name="Siaut M."/>
            <person name="Stanley M."/>
            <person name="Sussman M.R."/>
            <person name="Taylor A.R."/>
            <person name="Vardi A."/>
            <person name="von Dassow P."/>
            <person name="Vyverman W."/>
            <person name="Willis A."/>
            <person name="Wyrwicz L.S."/>
            <person name="Rokhsar D.S."/>
            <person name="Weissenbach J."/>
            <person name="Armbrust E.V."/>
            <person name="Green B.R."/>
            <person name="Van de Peer Y."/>
            <person name="Grigoriev I.V."/>
        </authorList>
    </citation>
    <scope>NUCLEOTIDE SEQUENCE [LARGE SCALE GENOMIC DNA]</scope>
    <source>
        <strain evidence="4 5">CCMP1335</strain>
    </source>
</reference>
<evidence type="ECO:0000256" key="2">
    <source>
        <dbReference type="ARBA" id="ARBA00022840"/>
    </source>
</evidence>
<reference evidence="4 5" key="1">
    <citation type="journal article" date="2004" name="Science">
        <title>The genome of the diatom Thalassiosira pseudonana: ecology, evolution, and metabolism.</title>
        <authorList>
            <person name="Armbrust E.V."/>
            <person name="Berges J.A."/>
            <person name="Bowler C."/>
            <person name="Green B.R."/>
            <person name="Martinez D."/>
            <person name="Putnam N.H."/>
            <person name="Zhou S."/>
            <person name="Allen A.E."/>
            <person name="Apt K.E."/>
            <person name="Bechner M."/>
            <person name="Brzezinski M.A."/>
            <person name="Chaal B.K."/>
            <person name="Chiovitti A."/>
            <person name="Davis A.K."/>
            <person name="Demarest M.S."/>
            <person name="Detter J.C."/>
            <person name="Glavina T."/>
            <person name="Goodstein D."/>
            <person name="Hadi M.Z."/>
            <person name="Hellsten U."/>
            <person name="Hildebrand M."/>
            <person name="Jenkins B.D."/>
            <person name="Jurka J."/>
            <person name="Kapitonov V.V."/>
            <person name="Kroger N."/>
            <person name="Lau W.W."/>
            <person name="Lane T.W."/>
            <person name="Larimer F.W."/>
            <person name="Lippmeier J.C."/>
            <person name="Lucas S."/>
            <person name="Medina M."/>
            <person name="Montsant A."/>
            <person name="Obornik M."/>
            <person name="Parker M.S."/>
            <person name="Palenik B."/>
            <person name="Pazour G.J."/>
            <person name="Richardson P.M."/>
            <person name="Rynearson T.A."/>
            <person name="Saito M.A."/>
            <person name="Schwartz D.C."/>
            <person name="Thamatrakoln K."/>
            <person name="Valentin K."/>
            <person name="Vardi A."/>
            <person name="Wilkerson F.P."/>
            <person name="Rokhsar D.S."/>
        </authorList>
    </citation>
    <scope>NUCLEOTIDE SEQUENCE [LARGE SCALE GENOMIC DNA]</scope>
    <source>
        <strain evidence="4 5">CCMP1335</strain>
    </source>
</reference>
<dbReference type="OMA" id="WATHLYY"/>
<dbReference type="InterPro" id="IPR003593">
    <property type="entry name" value="AAA+_ATPase"/>
</dbReference>
<dbReference type="KEGG" id="tps:THAPSDRAFT_23811"/>
<keyword evidence="5" id="KW-1185">Reference proteome</keyword>
<dbReference type="eggNOG" id="KOG2355">
    <property type="taxonomic scope" value="Eukaryota"/>
</dbReference>
<dbReference type="GO" id="GO:0005524">
    <property type="term" value="F:ATP binding"/>
    <property type="evidence" value="ECO:0007669"/>
    <property type="project" value="UniProtKB-KW"/>
</dbReference>
<keyword evidence="2" id="KW-0067">ATP-binding</keyword>
<dbReference type="InterPro" id="IPR027417">
    <property type="entry name" value="P-loop_NTPase"/>
</dbReference>
<dbReference type="RefSeq" id="XP_002291847.1">
    <property type="nucleotide sequence ID" value="XM_002291811.1"/>
</dbReference>
<dbReference type="PANTHER" id="PTHR43158:SF2">
    <property type="entry name" value="SKFA PEPTIDE EXPORT ATP-BINDING PROTEIN SKFE"/>
    <property type="match status" value="1"/>
</dbReference>
<dbReference type="HOGENOM" id="CLU_057592_2_0_1"/>
<dbReference type="GO" id="GO:0016887">
    <property type="term" value="F:ATP hydrolysis activity"/>
    <property type="evidence" value="ECO:0007669"/>
    <property type="project" value="InterPro"/>
</dbReference>
<dbReference type="SUPFAM" id="SSF52540">
    <property type="entry name" value="P-loop containing nucleoside triphosphate hydrolases"/>
    <property type="match status" value="1"/>
</dbReference>
<dbReference type="AlphaFoldDB" id="B8C780"/>
<dbReference type="InParanoid" id="B8C780"/>
<gene>
    <name evidence="4" type="ORF">THAPSDRAFT_23811</name>
</gene>
<feature type="domain" description="ABC transporter" evidence="3">
    <location>
        <begin position="27"/>
        <end position="264"/>
    </location>
</feature>
<dbReference type="InterPro" id="IPR003439">
    <property type="entry name" value="ABC_transporter-like_ATP-bd"/>
</dbReference>
<proteinExistence type="predicted"/>
<organism evidence="4 5">
    <name type="scientific">Thalassiosira pseudonana</name>
    <name type="common">Marine diatom</name>
    <name type="synonym">Cyclotella nana</name>
    <dbReference type="NCBI Taxonomy" id="35128"/>
    <lineage>
        <taxon>Eukaryota</taxon>
        <taxon>Sar</taxon>
        <taxon>Stramenopiles</taxon>
        <taxon>Ochrophyta</taxon>
        <taxon>Bacillariophyta</taxon>
        <taxon>Coscinodiscophyceae</taxon>
        <taxon>Thalassiosirophycidae</taxon>
        <taxon>Thalassiosirales</taxon>
        <taxon>Thalassiosiraceae</taxon>
        <taxon>Thalassiosira</taxon>
    </lineage>
</organism>
<dbReference type="FunCoup" id="B8C780">
    <property type="interactions" value="23"/>
</dbReference>
<dbReference type="PANTHER" id="PTHR43158">
    <property type="entry name" value="SKFA PEPTIDE EXPORT ATP-BINDING PROTEIN SKFE"/>
    <property type="match status" value="1"/>
</dbReference>
<dbReference type="STRING" id="35128.B8C780"/>
<name>B8C780_THAPS</name>
<keyword evidence="1" id="KW-0547">Nucleotide-binding</keyword>
<dbReference type="Gene3D" id="3.40.50.300">
    <property type="entry name" value="P-loop containing nucleotide triphosphate hydrolases"/>
    <property type="match status" value="1"/>
</dbReference>
<dbReference type="SMART" id="SM00382">
    <property type="entry name" value="AAA"/>
    <property type="match status" value="1"/>
</dbReference>
<evidence type="ECO:0000259" key="3">
    <source>
        <dbReference type="PROSITE" id="PS50893"/>
    </source>
</evidence>
<evidence type="ECO:0000313" key="5">
    <source>
        <dbReference type="Proteomes" id="UP000001449"/>
    </source>
</evidence>
<dbReference type="Pfam" id="PF00005">
    <property type="entry name" value="ABC_tran"/>
    <property type="match status" value="1"/>
</dbReference>
<dbReference type="PaxDb" id="35128-Thaps23811"/>
<protein>
    <recommendedName>
        <fullName evidence="3">ABC transporter domain-containing protein</fullName>
    </recommendedName>
</protein>
<evidence type="ECO:0000313" key="4">
    <source>
        <dbReference type="EMBL" id="EED90698.1"/>
    </source>
</evidence>
<dbReference type="EMBL" id="CM000644">
    <property type="protein sequence ID" value="EED90698.1"/>
    <property type="molecule type" value="Genomic_DNA"/>
</dbReference>
<sequence length="345" mass="38962">MCSNTDTTTPKPKPLPTIPPYDANKAISITDLTFSYDPSTLKPTLENLNLQLPQGSRCLLIGANGSGKSTLLRLISGRHLAKPEGCITVLGLNSFRDTRLNFHRAYLETGWGLQTVAFAGCGVPLMADIPVFKMMEKLQNAYPERRDELIEMLGIDPNWRMHMLSDGQRRRVQLLIQLVRPFTILLLDEVTVSLDVCVRQDLLKWLEKESVERGATIIYATHIFDGLDDWATHLYYLNNNGSCGWQGEMKDLELYHTLKAANHPCKMLAIADNWLRKELEDNRKNRRLEKAQGEMAYQDLVDVTDRNGGYASGRNIDTEVKDVEMKREGRLSDIMGNAGVLSKHS</sequence>
<evidence type="ECO:0000256" key="1">
    <source>
        <dbReference type="ARBA" id="ARBA00022741"/>
    </source>
</evidence>
<dbReference type="GeneID" id="7452852"/>
<dbReference type="PROSITE" id="PS50893">
    <property type="entry name" value="ABC_TRANSPORTER_2"/>
    <property type="match status" value="1"/>
</dbReference>
<dbReference type="Proteomes" id="UP000001449">
    <property type="component" value="Chromosome 8"/>
</dbReference>
<accession>B8C780</accession>